<proteinExistence type="predicted"/>
<reference evidence="2" key="1">
    <citation type="journal article" date="2022" name="Mol. Ecol. Resour.">
        <title>The genomes of chicory, endive, great burdock and yacon provide insights into Asteraceae palaeo-polyploidization history and plant inulin production.</title>
        <authorList>
            <person name="Fan W."/>
            <person name="Wang S."/>
            <person name="Wang H."/>
            <person name="Wang A."/>
            <person name="Jiang F."/>
            <person name="Liu H."/>
            <person name="Zhao H."/>
            <person name="Xu D."/>
            <person name="Zhang Y."/>
        </authorList>
    </citation>
    <scope>NUCLEOTIDE SEQUENCE [LARGE SCALE GENOMIC DNA]</scope>
    <source>
        <strain evidence="2">cv. Punajuju</strain>
    </source>
</reference>
<evidence type="ECO:0000313" key="2">
    <source>
        <dbReference type="Proteomes" id="UP001055811"/>
    </source>
</evidence>
<keyword evidence="2" id="KW-1185">Reference proteome</keyword>
<gene>
    <name evidence="1" type="ORF">L2E82_08929</name>
</gene>
<dbReference type="EMBL" id="CM042010">
    <property type="protein sequence ID" value="KAI3779278.1"/>
    <property type="molecule type" value="Genomic_DNA"/>
</dbReference>
<comment type="caution">
    <text evidence="1">The sequence shown here is derived from an EMBL/GenBank/DDBJ whole genome shotgun (WGS) entry which is preliminary data.</text>
</comment>
<sequence>MALKATYPDDGPRTLNIVLTRQPLFFRETNPQPRKHTLWQATSDFTGGQASLNRRHCLECPQGLLGKHYEKLMRHCLECPQDEDVTYRKRKEKSDVHEVRRVYREYKDYIIKHGGESTLENRDALIKAGAIAVVLYEVSNTLTKAAGGVHQAIMQLLEGLKIDEPSETLLVTNMKSSVLGMLK</sequence>
<evidence type="ECO:0000313" key="1">
    <source>
        <dbReference type="EMBL" id="KAI3779278.1"/>
    </source>
</evidence>
<protein>
    <submittedName>
        <fullName evidence="1">Uncharacterized protein</fullName>
    </submittedName>
</protein>
<name>A0ACB9G7U2_CICIN</name>
<reference evidence="1 2" key="2">
    <citation type="journal article" date="2022" name="Mol. Ecol. Resour.">
        <title>The genomes of chicory, endive, great burdock and yacon provide insights into Asteraceae paleo-polyploidization history and plant inulin production.</title>
        <authorList>
            <person name="Fan W."/>
            <person name="Wang S."/>
            <person name="Wang H."/>
            <person name="Wang A."/>
            <person name="Jiang F."/>
            <person name="Liu H."/>
            <person name="Zhao H."/>
            <person name="Xu D."/>
            <person name="Zhang Y."/>
        </authorList>
    </citation>
    <scope>NUCLEOTIDE SEQUENCE [LARGE SCALE GENOMIC DNA]</scope>
    <source>
        <strain evidence="2">cv. Punajuju</strain>
        <tissue evidence="1">Leaves</tissue>
    </source>
</reference>
<dbReference type="Proteomes" id="UP001055811">
    <property type="component" value="Linkage Group LG02"/>
</dbReference>
<organism evidence="1 2">
    <name type="scientific">Cichorium intybus</name>
    <name type="common">Chicory</name>
    <dbReference type="NCBI Taxonomy" id="13427"/>
    <lineage>
        <taxon>Eukaryota</taxon>
        <taxon>Viridiplantae</taxon>
        <taxon>Streptophyta</taxon>
        <taxon>Embryophyta</taxon>
        <taxon>Tracheophyta</taxon>
        <taxon>Spermatophyta</taxon>
        <taxon>Magnoliopsida</taxon>
        <taxon>eudicotyledons</taxon>
        <taxon>Gunneridae</taxon>
        <taxon>Pentapetalae</taxon>
        <taxon>asterids</taxon>
        <taxon>campanulids</taxon>
        <taxon>Asterales</taxon>
        <taxon>Asteraceae</taxon>
        <taxon>Cichorioideae</taxon>
        <taxon>Cichorieae</taxon>
        <taxon>Cichoriinae</taxon>
        <taxon>Cichorium</taxon>
    </lineage>
</organism>
<accession>A0ACB9G7U2</accession>